<sequence>MSLTRLFNDPFFSVTDFDRLFDEAFARRQNGDSQVAQQPTQRSLVPRMDIHEDEKANQVTASFELPGLKKEDVNIDVHSNVLTVSGESKISSDRAEDGYAVRERRYGKFSRALTLPQGVKPDYVKAKLEDGVLTVTFPRSTPEQAAKKVAIA</sequence>
<dbReference type="STRING" id="743788.S8FTP3"/>
<evidence type="ECO:0000256" key="1">
    <source>
        <dbReference type="ARBA" id="ARBA00023016"/>
    </source>
</evidence>
<organism evidence="6 7">
    <name type="scientific">Fomitopsis schrenkii</name>
    <name type="common">Brown rot fungus</name>
    <dbReference type="NCBI Taxonomy" id="2126942"/>
    <lineage>
        <taxon>Eukaryota</taxon>
        <taxon>Fungi</taxon>
        <taxon>Dikarya</taxon>
        <taxon>Basidiomycota</taxon>
        <taxon>Agaricomycotina</taxon>
        <taxon>Agaricomycetes</taxon>
        <taxon>Polyporales</taxon>
        <taxon>Fomitopsis</taxon>
    </lineage>
</organism>
<evidence type="ECO:0000256" key="3">
    <source>
        <dbReference type="RuleBase" id="RU003616"/>
    </source>
</evidence>
<dbReference type="PROSITE" id="PS01031">
    <property type="entry name" value="SHSP"/>
    <property type="match status" value="1"/>
</dbReference>
<dbReference type="InterPro" id="IPR007052">
    <property type="entry name" value="CS_dom"/>
</dbReference>
<dbReference type="eggNOG" id="KOG0710">
    <property type="taxonomic scope" value="Eukaryota"/>
</dbReference>
<evidence type="ECO:0000256" key="2">
    <source>
        <dbReference type="PROSITE-ProRule" id="PRU00285"/>
    </source>
</evidence>
<name>S8FTP3_FOMSC</name>
<comment type="similarity">
    <text evidence="2 3">Belongs to the small heat shock protein (HSP20) family.</text>
</comment>
<gene>
    <name evidence="6" type="ORF">FOMPIDRAFT_1023231</name>
</gene>
<dbReference type="OrthoDB" id="1431247at2759"/>
<reference evidence="6 7" key="1">
    <citation type="journal article" date="2012" name="Science">
        <title>The Paleozoic origin of enzymatic lignin decomposition reconstructed from 31 fungal genomes.</title>
        <authorList>
            <person name="Floudas D."/>
            <person name="Binder M."/>
            <person name="Riley R."/>
            <person name="Barry K."/>
            <person name="Blanchette R.A."/>
            <person name="Henrissat B."/>
            <person name="Martinez A.T."/>
            <person name="Otillar R."/>
            <person name="Spatafora J.W."/>
            <person name="Yadav J.S."/>
            <person name="Aerts A."/>
            <person name="Benoit I."/>
            <person name="Boyd A."/>
            <person name="Carlson A."/>
            <person name="Copeland A."/>
            <person name="Coutinho P.M."/>
            <person name="de Vries R.P."/>
            <person name="Ferreira P."/>
            <person name="Findley K."/>
            <person name="Foster B."/>
            <person name="Gaskell J."/>
            <person name="Glotzer D."/>
            <person name="Gorecki P."/>
            <person name="Heitman J."/>
            <person name="Hesse C."/>
            <person name="Hori C."/>
            <person name="Igarashi K."/>
            <person name="Jurgens J.A."/>
            <person name="Kallen N."/>
            <person name="Kersten P."/>
            <person name="Kohler A."/>
            <person name="Kuees U."/>
            <person name="Kumar T.K.A."/>
            <person name="Kuo A."/>
            <person name="LaButti K."/>
            <person name="Larrondo L.F."/>
            <person name="Lindquist E."/>
            <person name="Ling A."/>
            <person name="Lombard V."/>
            <person name="Lucas S."/>
            <person name="Lundell T."/>
            <person name="Martin R."/>
            <person name="McLaughlin D.J."/>
            <person name="Morgenstern I."/>
            <person name="Morin E."/>
            <person name="Murat C."/>
            <person name="Nagy L.G."/>
            <person name="Nolan M."/>
            <person name="Ohm R.A."/>
            <person name="Patyshakuliyeva A."/>
            <person name="Rokas A."/>
            <person name="Ruiz-Duenas F.J."/>
            <person name="Sabat G."/>
            <person name="Salamov A."/>
            <person name="Samejima M."/>
            <person name="Schmutz J."/>
            <person name="Slot J.C."/>
            <person name="St John F."/>
            <person name="Stenlid J."/>
            <person name="Sun H."/>
            <person name="Sun S."/>
            <person name="Syed K."/>
            <person name="Tsang A."/>
            <person name="Wiebenga A."/>
            <person name="Young D."/>
            <person name="Pisabarro A."/>
            <person name="Eastwood D.C."/>
            <person name="Martin F."/>
            <person name="Cullen D."/>
            <person name="Grigoriev I.V."/>
            <person name="Hibbett D.S."/>
        </authorList>
    </citation>
    <scope>NUCLEOTIDE SEQUENCE</scope>
    <source>
        <strain evidence="7">FP-58527</strain>
    </source>
</reference>
<dbReference type="CDD" id="cd06464">
    <property type="entry name" value="ACD_sHsps-like"/>
    <property type="match status" value="1"/>
</dbReference>
<keyword evidence="1" id="KW-0346">Stress response</keyword>
<dbReference type="InterPro" id="IPR008978">
    <property type="entry name" value="HSP20-like_chaperone"/>
</dbReference>
<dbReference type="Gene3D" id="2.60.40.790">
    <property type="match status" value="1"/>
</dbReference>
<dbReference type="InterPro" id="IPR002068">
    <property type="entry name" value="A-crystallin/Hsp20_dom"/>
</dbReference>
<keyword evidence="7" id="KW-1185">Reference proteome</keyword>
<feature type="domain" description="SHSP" evidence="4">
    <location>
        <begin position="39"/>
        <end position="152"/>
    </location>
</feature>
<dbReference type="PANTHER" id="PTHR11527">
    <property type="entry name" value="HEAT-SHOCK PROTEIN 20 FAMILY MEMBER"/>
    <property type="match status" value="1"/>
</dbReference>
<evidence type="ECO:0000313" key="6">
    <source>
        <dbReference type="EMBL" id="EPT01555.1"/>
    </source>
</evidence>
<feature type="domain" description="CS" evidence="5">
    <location>
        <begin position="43"/>
        <end position="150"/>
    </location>
</feature>
<dbReference type="InParanoid" id="S8FTP3"/>
<dbReference type="Pfam" id="PF00011">
    <property type="entry name" value="HSP20"/>
    <property type="match status" value="1"/>
</dbReference>
<accession>S8FTP3</accession>
<dbReference type="AlphaFoldDB" id="S8FTP3"/>
<evidence type="ECO:0000259" key="4">
    <source>
        <dbReference type="PROSITE" id="PS01031"/>
    </source>
</evidence>
<dbReference type="FunCoup" id="S8FTP3">
    <property type="interactions" value="190"/>
</dbReference>
<dbReference type="Proteomes" id="UP000015241">
    <property type="component" value="Unassembled WGS sequence"/>
</dbReference>
<protein>
    <submittedName>
        <fullName evidence="6">Uncharacterized protein</fullName>
    </submittedName>
</protein>
<dbReference type="EMBL" id="KE504141">
    <property type="protein sequence ID" value="EPT01555.1"/>
    <property type="molecule type" value="Genomic_DNA"/>
</dbReference>
<proteinExistence type="inferred from homology"/>
<dbReference type="PROSITE" id="PS51203">
    <property type="entry name" value="CS"/>
    <property type="match status" value="1"/>
</dbReference>
<evidence type="ECO:0000313" key="7">
    <source>
        <dbReference type="Proteomes" id="UP000015241"/>
    </source>
</evidence>
<dbReference type="SUPFAM" id="SSF49764">
    <property type="entry name" value="HSP20-like chaperones"/>
    <property type="match status" value="1"/>
</dbReference>
<dbReference type="HOGENOM" id="CLU_046737_12_0_1"/>
<evidence type="ECO:0000259" key="5">
    <source>
        <dbReference type="PROSITE" id="PS51203"/>
    </source>
</evidence>
<dbReference type="InterPro" id="IPR031107">
    <property type="entry name" value="Small_HSP"/>
</dbReference>